<keyword evidence="2 8" id="KW-1003">Cell membrane</keyword>
<evidence type="ECO:0000313" key="11">
    <source>
        <dbReference type="Proteomes" id="UP001215216"/>
    </source>
</evidence>
<dbReference type="Pfam" id="PF20154">
    <property type="entry name" value="LNT_N"/>
    <property type="match status" value="1"/>
</dbReference>
<dbReference type="NCBIfam" id="TIGR00546">
    <property type="entry name" value="lnt"/>
    <property type="match status" value="1"/>
</dbReference>
<evidence type="ECO:0000256" key="4">
    <source>
        <dbReference type="ARBA" id="ARBA00022692"/>
    </source>
</evidence>
<dbReference type="EC" id="2.3.1.269" evidence="8"/>
<feature type="transmembrane region" description="Helical" evidence="8">
    <location>
        <begin position="76"/>
        <end position="96"/>
    </location>
</feature>
<evidence type="ECO:0000259" key="9">
    <source>
        <dbReference type="PROSITE" id="PS50263"/>
    </source>
</evidence>
<evidence type="ECO:0000256" key="6">
    <source>
        <dbReference type="ARBA" id="ARBA00023136"/>
    </source>
</evidence>
<evidence type="ECO:0000256" key="1">
    <source>
        <dbReference type="ARBA" id="ARBA00004651"/>
    </source>
</evidence>
<evidence type="ECO:0000256" key="8">
    <source>
        <dbReference type="HAMAP-Rule" id="MF_01148"/>
    </source>
</evidence>
<comment type="function">
    <text evidence="8">Catalyzes the phospholipid dependent N-acylation of the N-terminal cysteine of apolipoprotein, the last step in lipoprotein maturation.</text>
</comment>
<keyword evidence="5 8" id="KW-1133">Transmembrane helix</keyword>
<dbReference type="PANTHER" id="PTHR38686:SF1">
    <property type="entry name" value="APOLIPOPROTEIN N-ACYLTRANSFERASE"/>
    <property type="match status" value="1"/>
</dbReference>
<sequence>MKNFFVSCILALSGGIAQWCAGQPLGWWPLSFFGLAALWFVTVRGSAKSGAWWALVWATTYFLLLFDWAASAAHTVLAQIALSLLEALFIVVVGILWNGCAQVLRWGAAPCAALIWVAIEYLRSTWPLGGMPWGSVGYTVVESPLVNLAPYGSVALVSFVTVAISVALGQALMSRRGFAIIASGVLSISTIVACIFVPIGASPVGTLDAAIVQGSVPNPPGEDRALQVTRNHVAAALKIVSTKHDLVLLPESTSDLDFRRDSDAGAIISELTRATSAPILLGSQSFSGNTRLNEYVYLDGGKVAHSYAKQHPVPFGEYIPYRDLLRKVTTAVDQVAVDMVPGHAQALINVHLADRTVPVATPICFEIADTSVVAQAIRSGAQLIVAPTNNATFQGTGEPSQQFAIAKFRAIEFGRTVVQVATSGISGVIDARGNTVYRVVDNVPDARVVALTLSAQKTFAATTEEQRVMILGVLGSISGIVAVGGLLRKRKERV</sequence>
<comment type="similarity">
    <text evidence="8">Belongs to the CN hydrolase family. Apolipoprotein N-acyltransferase subfamily.</text>
</comment>
<dbReference type="SUPFAM" id="SSF56317">
    <property type="entry name" value="Carbon-nitrogen hydrolase"/>
    <property type="match status" value="1"/>
</dbReference>
<feature type="transmembrane region" description="Helical" evidence="8">
    <location>
        <begin position="50"/>
        <end position="70"/>
    </location>
</feature>
<dbReference type="PROSITE" id="PS50263">
    <property type="entry name" value="CN_HYDROLASE"/>
    <property type="match status" value="1"/>
</dbReference>
<evidence type="ECO:0000256" key="7">
    <source>
        <dbReference type="ARBA" id="ARBA00023315"/>
    </source>
</evidence>
<name>A0ABY8FVR8_9ACTO</name>
<dbReference type="Proteomes" id="UP001215216">
    <property type="component" value="Chromosome"/>
</dbReference>
<keyword evidence="11" id="KW-1185">Reference proteome</keyword>
<evidence type="ECO:0000256" key="2">
    <source>
        <dbReference type="ARBA" id="ARBA00022475"/>
    </source>
</evidence>
<dbReference type="Pfam" id="PF00795">
    <property type="entry name" value="CN_hydrolase"/>
    <property type="match status" value="1"/>
</dbReference>
<evidence type="ECO:0000313" key="10">
    <source>
        <dbReference type="EMBL" id="WFM82628.1"/>
    </source>
</evidence>
<dbReference type="InterPro" id="IPR036526">
    <property type="entry name" value="C-N_Hydrolase_sf"/>
</dbReference>
<comment type="pathway">
    <text evidence="8">Protein modification; lipoprotein biosynthesis (N-acyl transfer).</text>
</comment>
<proteinExistence type="inferred from homology"/>
<reference evidence="10 11" key="1">
    <citation type="submission" date="2023-03" db="EMBL/GenBank/DDBJ databases">
        <title>Complete genome of Arcanobacterium canis strain DSM 25104 isolated in 2010 from a canine otitis externa in Germany.</title>
        <authorList>
            <person name="Borowiak M."/>
            <person name="Kreitlow A."/>
            <person name="Malorny B."/>
            <person name="Laemmler C."/>
            <person name="Prenger-Berninghoff E."/>
            <person name="Ploetz M."/>
            <person name="Abdulmawjood A."/>
        </authorList>
    </citation>
    <scope>NUCLEOTIDE SEQUENCE [LARGE SCALE GENOMIC DNA]</scope>
    <source>
        <strain evidence="10 11">DSM 25104</strain>
    </source>
</reference>
<keyword evidence="7 8" id="KW-0012">Acyltransferase</keyword>
<dbReference type="HAMAP" id="MF_01148">
    <property type="entry name" value="Lnt"/>
    <property type="match status" value="1"/>
</dbReference>
<dbReference type="InterPro" id="IPR004563">
    <property type="entry name" value="Apolipo_AcylTrfase"/>
</dbReference>
<feature type="domain" description="CN hydrolase" evidence="9">
    <location>
        <begin position="207"/>
        <end position="453"/>
    </location>
</feature>
<organism evidence="10 11">
    <name type="scientific">Arcanobacterium canis</name>
    <dbReference type="NCBI Taxonomy" id="999183"/>
    <lineage>
        <taxon>Bacteria</taxon>
        <taxon>Bacillati</taxon>
        <taxon>Actinomycetota</taxon>
        <taxon>Actinomycetes</taxon>
        <taxon>Actinomycetales</taxon>
        <taxon>Actinomycetaceae</taxon>
        <taxon>Arcanobacterium</taxon>
    </lineage>
</organism>
<keyword evidence="6 8" id="KW-0472">Membrane</keyword>
<dbReference type="InterPro" id="IPR003010">
    <property type="entry name" value="C-N_Hydrolase"/>
</dbReference>
<feature type="transmembrane region" description="Helical" evidence="8">
    <location>
        <begin position="148"/>
        <end position="168"/>
    </location>
</feature>
<evidence type="ECO:0000256" key="3">
    <source>
        <dbReference type="ARBA" id="ARBA00022679"/>
    </source>
</evidence>
<dbReference type="PANTHER" id="PTHR38686">
    <property type="entry name" value="APOLIPOPROTEIN N-ACYLTRANSFERASE"/>
    <property type="match status" value="1"/>
</dbReference>
<dbReference type="InterPro" id="IPR045378">
    <property type="entry name" value="LNT_N"/>
</dbReference>
<keyword evidence="3 8" id="KW-0808">Transferase</keyword>
<evidence type="ECO:0000256" key="5">
    <source>
        <dbReference type="ARBA" id="ARBA00022989"/>
    </source>
</evidence>
<comment type="subcellular location">
    <subcellularLocation>
        <location evidence="1 8">Cell membrane</location>
        <topology evidence="1 8">Multi-pass membrane protein</topology>
    </subcellularLocation>
</comment>
<feature type="transmembrane region" description="Helical" evidence="8">
    <location>
        <begin position="27"/>
        <end position="43"/>
    </location>
</feature>
<feature type="transmembrane region" description="Helical" evidence="8">
    <location>
        <begin position="468"/>
        <end position="487"/>
    </location>
</feature>
<dbReference type="CDD" id="cd07571">
    <property type="entry name" value="ALP_N-acyl_transferase"/>
    <property type="match status" value="1"/>
</dbReference>
<accession>A0ABY8FVR8</accession>
<comment type="catalytic activity">
    <reaction evidence="8">
        <text>N-terminal S-1,2-diacyl-sn-glyceryl-L-cysteinyl-[lipoprotein] + a glycerophospholipid = N-acyl-S-1,2-diacyl-sn-glyceryl-L-cysteinyl-[lipoprotein] + a 2-acyl-sn-glycero-3-phospholipid + H(+)</text>
        <dbReference type="Rhea" id="RHEA:48228"/>
        <dbReference type="Rhea" id="RHEA-COMP:14681"/>
        <dbReference type="Rhea" id="RHEA-COMP:14684"/>
        <dbReference type="ChEBI" id="CHEBI:15378"/>
        <dbReference type="ChEBI" id="CHEBI:136912"/>
        <dbReference type="ChEBI" id="CHEBI:140656"/>
        <dbReference type="ChEBI" id="CHEBI:140657"/>
        <dbReference type="ChEBI" id="CHEBI:140660"/>
        <dbReference type="EC" id="2.3.1.269"/>
    </reaction>
</comment>
<feature type="transmembrane region" description="Helical" evidence="8">
    <location>
        <begin position="103"/>
        <end position="122"/>
    </location>
</feature>
<dbReference type="RefSeq" id="WP_278012054.1">
    <property type="nucleotide sequence ID" value="NZ_CP121208.1"/>
</dbReference>
<dbReference type="EMBL" id="CP121208">
    <property type="protein sequence ID" value="WFM82628.1"/>
    <property type="molecule type" value="Genomic_DNA"/>
</dbReference>
<feature type="transmembrane region" description="Helical" evidence="8">
    <location>
        <begin position="180"/>
        <end position="201"/>
    </location>
</feature>
<keyword evidence="4 8" id="KW-0812">Transmembrane</keyword>
<dbReference type="Gene3D" id="3.60.110.10">
    <property type="entry name" value="Carbon-nitrogen hydrolase"/>
    <property type="match status" value="1"/>
</dbReference>
<protein>
    <recommendedName>
        <fullName evidence="8">Apolipoprotein N-acyltransferase</fullName>
        <shortName evidence="8">ALP N-acyltransferase</shortName>
        <ecNumber evidence="8">2.3.1.269</ecNumber>
    </recommendedName>
</protein>
<gene>
    <name evidence="8 10" type="primary">lnt</name>
    <name evidence="10" type="ORF">P7079_04240</name>
</gene>